<dbReference type="PANTHER" id="PTHR46613">
    <property type="entry name" value="RADIAL SPOKE HEAD 10 HOMOLOG B-RELATED"/>
    <property type="match status" value="1"/>
</dbReference>
<name>A0A9W7BZU3_9STRA</name>
<keyword evidence="5" id="KW-1185">Reference proteome</keyword>
<comment type="subcellular location">
    <subcellularLocation>
        <location evidence="1">Cell projection</location>
    </subcellularLocation>
</comment>
<reference evidence="5" key="1">
    <citation type="journal article" date="2023" name="Commun. Biol.">
        <title>Genome analysis of Parmales, the sister group of diatoms, reveals the evolutionary specialization of diatoms from phago-mixotrophs to photoautotrophs.</title>
        <authorList>
            <person name="Ban H."/>
            <person name="Sato S."/>
            <person name="Yoshikawa S."/>
            <person name="Yamada K."/>
            <person name="Nakamura Y."/>
            <person name="Ichinomiya M."/>
            <person name="Sato N."/>
            <person name="Blanc-Mathieu R."/>
            <person name="Endo H."/>
            <person name="Kuwata A."/>
            <person name="Ogata H."/>
        </authorList>
    </citation>
    <scope>NUCLEOTIDE SEQUENCE [LARGE SCALE GENOMIC DNA]</scope>
    <source>
        <strain evidence="5">NIES 3700</strain>
    </source>
</reference>
<evidence type="ECO:0000256" key="1">
    <source>
        <dbReference type="ARBA" id="ARBA00004316"/>
    </source>
</evidence>
<proteinExistence type="predicted"/>
<sequence length="1349" mass="154693">MVVYQTSSSTSQKYRIDKEDFQYQNINVDTTKRVTGVDGRVGITPINDAGTTRPTVNRVKGERPKTAGISGRKGTKTLKTSRTVRKDVISGAFGGRPASAGGVGAKFLMERSRLLNRGNLRKSTPVASSFKAGGITVDFKKDSSVFRVTPSSDLRVDFDSMMVELEKQSPEGFVFQRKKTLIKQNNRLLLKSGAGGRRRDDDAPLKAHLGKRRLNMSMTHKSIDKRDPRMSLLKRGRNEESEGEESDEKLKEKKGRKSPIMELMEKNVFEGEKVTFSKDHAEIVLHKKHVIPGLRRRQENTLWSGWEGKVDSSWLERYNNDRADYQSLSVHANLKLEESKHLGKKGVIPLHASIAISVFHLFEGLPRMVKVGKGIGMVLDRLMHSVFIFEDGDFFDSRRGGPSLEHLLTLPTHFDQAGFFFGMLKSELKVRPLLLEKLERLKKERELEANVLNRACTFWANHILRNIMYRWRTCVEQEHKRMLMGKFLLQMTALKSSTVFKKWKEWYMKEKADREKSRWRTAKDDAKRLGDETDAKKNRVKMLSAETRNLKTALELVKRELKEKLLILNDPARQKTTLGKIVCCMGRSIQFFNPCLMETMESSIRDLNSKGVENLRLSTLMTFEKDQFLPFGEFAEEERWDEQVEDDIMTWKPGKLKSKEFSWCFTPLETRAGRILKRFVNYCLLHEMQGKRGIVGSTPTIPLRTLGVKGVLDSHAVPFETFEDMTSCNNYVALLNYFSKVCKKQVQVLDTHNDERKLPEEFSKEHKNVHTAHLVLYHCKVRSKPACARFVTLDDLTKLKIPKSDAALELETDRLKAKKKEDEAKGVIIHMMSQYCGQRVHIENVSDTRCFAMLSEMFFYHYKRFGVGVQGMGKFLNELFHKTLGGCMSAHLEVVKDLVNFTPWFYSHEQLGELARELQNNLVVIKTSANTSTRHILRSYEDRIHYREVSNELISCCWQGNCTSILSRKVRTEEDIDDGTYTTVRKEQVDNEFRRLGIMEEEEREEECAKMKAILKTRIRDIRRIFQFYAAVSDSGGVTELDHQECWKFVKDCRLQKDRKALPSVRVDLIFQSCTIDHSKKGLDRVKSVHPELGPTQFVEFIARLASYRYNKGSWSERLERMINEDILPNACSVDIDVFRERIAGDKCKAVVKKHRHNMEVIYKDYAAEDQSLESLGSLDTMNANELVACCRDFKLVGPLLSERAVKVLFAYVQHDEELIEELESKGKTVNVVDEGDDDEMVFAEYTESQMAIGAQMNPDPYNVLNIRIDRYFSLNLINKALDMVRFNGKGLRKIRRMSMERSPGKGRRGSFSQEEGGGVGGSRERRGSFSRGGGSRRGSFCGEIGEGG</sequence>
<feature type="compositionally biased region" description="Low complexity" evidence="3">
    <location>
        <begin position="1338"/>
        <end position="1349"/>
    </location>
</feature>
<evidence type="ECO:0000256" key="3">
    <source>
        <dbReference type="SAM" id="MobiDB-lite"/>
    </source>
</evidence>
<comment type="caution">
    <text evidence="4">The sequence shown here is derived from an EMBL/GenBank/DDBJ whole genome shotgun (WGS) entry which is preliminary data.</text>
</comment>
<dbReference type="GO" id="GO:0042995">
    <property type="term" value="C:cell projection"/>
    <property type="evidence" value="ECO:0007669"/>
    <property type="project" value="UniProtKB-SubCell"/>
</dbReference>
<dbReference type="OrthoDB" id="196284at2759"/>
<accession>A0A9W7BZU3</accession>
<dbReference type="Proteomes" id="UP001165122">
    <property type="component" value="Unassembled WGS sequence"/>
</dbReference>
<evidence type="ECO:0000313" key="4">
    <source>
        <dbReference type="EMBL" id="GMI00587.1"/>
    </source>
</evidence>
<gene>
    <name evidence="4" type="ORF">TrLO_g8328</name>
</gene>
<protein>
    <submittedName>
        <fullName evidence="4">Uncharacterized protein</fullName>
    </submittedName>
</protein>
<evidence type="ECO:0000256" key="2">
    <source>
        <dbReference type="ARBA" id="ARBA00023273"/>
    </source>
</evidence>
<feature type="non-terminal residue" evidence="4">
    <location>
        <position position="1349"/>
    </location>
</feature>
<dbReference type="Gene3D" id="1.10.238.10">
    <property type="entry name" value="EF-hand"/>
    <property type="match status" value="1"/>
</dbReference>
<dbReference type="EMBL" id="BRXW01000024">
    <property type="protein sequence ID" value="GMI00587.1"/>
    <property type="molecule type" value="Genomic_DNA"/>
</dbReference>
<dbReference type="PANTHER" id="PTHR46613:SF1">
    <property type="entry name" value="RADIAL SPOKE HEAD 10 HOMOLOG B-RELATED"/>
    <property type="match status" value="1"/>
</dbReference>
<feature type="region of interest" description="Disordered" evidence="3">
    <location>
        <begin position="218"/>
        <end position="257"/>
    </location>
</feature>
<evidence type="ECO:0000313" key="5">
    <source>
        <dbReference type="Proteomes" id="UP001165122"/>
    </source>
</evidence>
<feature type="region of interest" description="Disordered" evidence="3">
    <location>
        <begin position="1297"/>
        <end position="1349"/>
    </location>
</feature>
<keyword evidence="2" id="KW-0966">Cell projection</keyword>
<organism evidence="4 5">
    <name type="scientific">Triparma laevis f. longispina</name>
    <dbReference type="NCBI Taxonomy" id="1714387"/>
    <lineage>
        <taxon>Eukaryota</taxon>
        <taxon>Sar</taxon>
        <taxon>Stramenopiles</taxon>
        <taxon>Ochrophyta</taxon>
        <taxon>Bolidophyceae</taxon>
        <taxon>Parmales</taxon>
        <taxon>Triparmaceae</taxon>
        <taxon>Triparma</taxon>
    </lineage>
</organism>